<dbReference type="AlphaFoldDB" id="A0A9J6ZB30"/>
<evidence type="ECO:0000313" key="1">
    <source>
        <dbReference type="EMBL" id="URN93263.1"/>
    </source>
</evidence>
<organism evidence="1 2">
    <name type="scientific">Candidatus Pristimantibacillus lignocellulolyticus</name>
    <dbReference type="NCBI Taxonomy" id="2994561"/>
    <lineage>
        <taxon>Bacteria</taxon>
        <taxon>Bacillati</taxon>
        <taxon>Bacillota</taxon>
        <taxon>Bacilli</taxon>
        <taxon>Bacillales</taxon>
        <taxon>Paenibacillaceae</taxon>
        <taxon>Candidatus Pristimantibacillus</taxon>
    </lineage>
</organism>
<gene>
    <name evidence="1" type="ORF">NAG76_15680</name>
</gene>
<dbReference type="Proteomes" id="UP001056756">
    <property type="component" value="Chromosome"/>
</dbReference>
<reference evidence="1" key="1">
    <citation type="submission" date="2022-05" db="EMBL/GenBank/DDBJ databases">
        <title>Novel bacterial taxa in a minimal lignocellulolytic consortium and its capacity to transform plastics disclosed by genome-resolved metagenomics.</title>
        <authorList>
            <person name="Rodriguez C.A.D."/>
            <person name="Diaz-Garcia L."/>
            <person name="Herrera K."/>
            <person name="Tarazona N.A."/>
            <person name="Sproer C."/>
            <person name="Overmann J."/>
            <person name="Jimenez D.J."/>
        </authorList>
    </citation>
    <scope>NUCLEOTIDE SEQUENCE</scope>
    <source>
        <strain evidence="1">MAG5</strain>
    </source>
</reference>
<proteinExistence type="predicted"/>
<name>A0A9J6ZB30_9BACL</name>
<sequence length="135" mass="15685">MKKLSAFILIPIILVSLVCAWWIVPTKMIRITPQEVLKIEIFNGNNGQEVVITDRSEIEHIINNINSISFRKDKISIGYMGYSFRTTIYKSNGKIYKTFIINSEDTIRKDPFFYSDSTGSIDYNFIKDLFEKNSK</sequence>
<evidence type="ECO:0000313" key="2">
    <source>
        <dbReference type="Proteomes" id="UP001056756"/>
    </source>
</evidence>
<dbReference type="KEGG" id="plig:NAG76_15680"/>
<accession>A0A9J6ZB30</accession>
<protein>
    <submittedName>
        <fullName evidence="1">Uncharacterized protein</fullName>
    </submittedName>
</protein>
<dbReference type="EMBL" id="CP097899">
    <property type="protein sequence ID" value="URN93263.1"/>
    <property type="molecule type" value="Genomic_DNA"/>
</dbReference>